<sequence length="153" mass="15895">MFTLLLALAAQVTAVDTTPAIATSGPVWVGQARVATYTLHIPDGKDAGDHRLGLLSIQVRNAGSENDRLLSASTTAGAVENLQIQSFVNGEPTNGVDGDTTIRPGLTRISARLVNVTGPDVPPARMTVTLVFEKAGTLTVNAEPMGPPTPSPR</sequence>
<dbReference type="SUPFAM" id="SSF110087">
    <property type="entry name" value="DR1885-like metal-binding protein"/>
    <property type="match status" value="1"/>
</dbReference>
<dbReference type="InterPro" id="IPR036182">
    <property type="entry name" value="PCuAC_sf"/>
</dbReference>
<evidence type="ECO:0008006" key="3">
    <source>
        <dbReference type="Google" id="ProtNLM"/>
    </source>
</evidence>
<evidence type="ECO:0000313" key="2">
    <source>
        <dbReference type="Proteomes" id="UP001143509"/>
    </source>
</evidence>
<name>A0ABQ5TBG2_9CAUL</name>
<gene>
    <name evidence="1" type="ORF">GCM10017620_23880</name>
</gene>
<proteinExistence type="predicted"/>
<accession>A0ABQ5TBG2</accession>
<organism evidence="1 2">
    <name type="scientific">Brevundimonas intermedia</name>
    <dbReference type="NCBI Taxonomy" id="74315"/>
    <lineage>
        <taxon>Bacteria</taxon>
        <taxon>Pseudomonadati</taxon>
        <taxon>Pseudomonadota</taxon>
        <taxon>Alphaproteobacteria</taxon>
        <taxon>Caulobacterales</taxon>
        <taxon>Caulobacteraceae</taxon>
        <taxon>Brevundimonas</taxon>
    </lineage>
</organism>
<protein>
    <recommendedName>
        <fullName evidence="3">Copper chaperone PCu(A)C</fullName>
    </recommendedName>
</protein>
<reference evidence="1" key="2">
    <citation type="submission" date="2023-01" db="EMBL/GenBank/DDBJ databases">
        <authorList>
            <person name="Sun Q."/>
            <person name="Evtushenko L."/>
        </authorList>
    </citation>
    <scope>NUCLEOTIDE SEQUENCE</scope>
    <source>
        <strain evidence="1">VKM B-1499</strain>
    </source>
</reference>
<dbReference type="EMBL" id="BSFD01000009">
    <property type="protein sequence ID" value="GLK49415.1"/>
    <property type="molecule type" value="Genomic_DNA"/>
</dbReference>
<keyword evidence="2" id="KW-1185">Reference proteome</keyword>
<comment type="caution">
    <text evidence="1">The sequence shown here is derived from an EMBL/GenBank/DDBJ whole genome shotgun (WGS) entry which is preliminary data.</text>
</comment>
<evidence type="ECO:0000313" key="1">
    <source>
        <dbReference type="EMBL" id="GLK49415.1"/>
    </source>
</evidence>
<dbReference type="RefSeq" id="WP_271165612.1">
    <property type="nucleotide sequence ID" value="NZ_BSFD01000009.1"/>
</dbReference>
<reference evidence="1" key="1">
    <citation type="journal article" date="2014" name="Int. J. Syst. Evol. Microbiol.">
        <title>Complete genome of a new Firmicutes species belonging to the dominant human colonic microbiota ('Ruminococcus bicirculans') reveals two chromosomes and a selective capacity to utilize plant glucans.</title>
        <authorList>
            <consortium name="NISC Comparative Sequencing Program"/>
            <person name="Wegmann U."/>
            <person name="Louis P."/>
            <person name="Goesmann A."/>
            <person name="Henrissat B."/>
            <person name="Duncan S.H."/>
            <person name="Flint H.J."/>
        </authorList>
    </citation>
    <scope>NUCLEOTIDE SEQUENCE</scope>
    <source>
        <strain evidence="1">VKM B-1499</strain>
    </source>
</reference>
<dbReference type="Proteomes" id="UP001143509">
    <property type="component" value="Unassembled WGS sequence"/>
</dbReference>